<dbReference type="PANTHER" id="PTHR43451:SF1">
    <property type="entry name" value="ACETYLTRANSFERASE"/>
    <property type="match status" value="1"/>
</dbReference>
<dbReference type="Pfam" id="PF26421">
    <property type="entry name" value="Avidin_like"/>
    <property type="match status" value="1"/>
</dbReference>
<dbReference type="CDD" id="cd04301">
    <property type="entry name" value="NAT_SF"/>
    <property type="match status" value="1"/>
</dbReference>
<dbReference type="PROSITE" id="PS51186">
    <property type="entry name" value="GNAT"/>
    <property type="match status" value="1"/>
</dbReference>
<proteinExistence type="predicted"/>
<dbReference type="InterPro" id="IPR016181">
    <property type="entry name" value="Acyl_CoA_acyltransferase"/>
</dbReference>
<dbReference type="SUPFAM" id="SSF55729">
    <property type="entry name" value="Acyl-CoA N-acyltransferases (Nat)"/>
    <property type="match status" value="1"/>
</dbReference>
<comment type="caution">
    <text evidence="2">The sequence shown here is derived from an EMBL/GenBank/DDBJ whole genome shotgun (WGS) entry which is preliminary data.</text>
</comment>
<dbReference type="EMBL" id="LHUR01000027">
    <property type="protein sequence ID" value="KOA19209.1"/>
    <property type="molecule type" value="Genomic_DNA"/>
</dbReference>
<reference evidence="3" key="1">
    <citation type="submission" date="2015-08" db="EMBL/GenBank/DDBJ databases">
        <title>Genome sequence of the strict anaerobe Clostridium homopropionicum LuHBu1 (DSM 5847T).</title>
        <authorList>
            <person name="Poehlein A."/>
            <person name="Beck M."/>
            <person name="Schiel-Bengelsdorf B."/>
            <person name="Bengelsdorf F.R."/>
            <person name="Daniel R."/>
            <person name="Duerre P."/>
        </authorList>
    </citation>
    <scope>NUCLEOTIDE SEQUENCE [LARGE SCALE GENOMIC DNA]</scope>
    <source>
        <strain evidence="3">DSM 5847</strain>
    </source>
</reference>
<dbReference type="InterPro" id="IPR000182">
    <property type="entry name" value="GNAT_dom"/>
</dbReference>
<accession>A0A0L6Z8D4</accession>
<evidence type="ECO:0000313" key="2">
    <source>
        <dbReference type="EMBL" id="KOA19209.1"/>
    </source>
</evidence>
<protein>
    <submittedName>
        <fullName evidence="2">Acetyltransferase (GNAT) family protein</fullName>
    </submittedName>
</protein>
<gene>
    <name evidence="2" type="ORF">CLHOM_23150</name>
</gene>
<evidence type="ECO:0000313" key="3">
    <source>
        <dbReference type="Proteomes" id="UP000037043"/>
    </source>
</evidence>
<dbReference type="InterPro" id="IPR052564">
    <property type="entry name" value="N-acetyltrans/Recomb-assoc"/>
</dbReference>
<evidence type="ECO:0000259" key="1">
    <source>
        <dbReference type="PROSITE" id="PS51186"/>
    </source>
</evidence>
<keyword evidence="3" id="KW-1185">Reference proteome</keyword>
<dbReference type="Proteomes" id="UP000037043">
    <property type="component" value="Unassembled WGS sequence"/>
</dbReference>
<organism evidence="2 3">
    <name type="scientific">Clostridium homopropionicum DSM 5847</name>
    <dbReference type="NCBI Taxonomy" id="1121318"/>
    <lineage>
        <taxon>Bacteria</taxon>
        <taxon>Bacillati</taxon>
        <taxon>Bacillota</taxon>
        <taxon>Clostridia</taxon>
        <taxon>Eubacteriales</taxon>
        <taxon>Clostridiaceae</taxon>
        <taxon>Clostridium</taxon>
    </lineage>
</organism>
<dbReference type="PATRIC" id="fig|1121318.3.peg.2328"/>
<dbReference type="AlphaFoldDB" id="A0A0L6Z8D4"/>
<sequence length="269" mass="30817">MKIIEATLKDFNTVHEIVHTTITKIYPLYYPIDVVQFFLNHHSIDNIKNALAVEYILLIELQGRIIGTGSIFKNEIKRMFILPEFQGRGYGSVLLKELEHNAENEGYDTIILDASLPGYSLYEKRGYTSVKYNKVVTPKGHVLCYNQMLKAVKNSNFLIDYNNRIFTSISNSDNGEVSNKTIFKYNQQDNIIWAEYFGGEIVKGYLIGTSDIDGKLDFCYQHINTGKQIRTGKCNSTPEILNDGRIKLFEEWEWTNGDISKGSSIIEEI</sequence>
<dbReference type="InterPro" id="IPR058595">
    <property type="entry name" value="Avidin-like"/>
</dbReference>
<dbReference type="Gene3D" id="3.40.630.30">
    <property type="match status" value="1"/>
</dbReference>
<keyword evidence="2" id="KW-0808">Transferase</keyword>
<dbReference type="Pfam" id="PF13673">
    <property type="entry name" value="Acetyltransf_10"/>
    <property type="match status" value="1"/>
</dbReference>
<dbReference type="STRING" id="36844.SAMN04488501_10672"/>
<name>A0A0L6Z8D4_9CLOT</name>
<dbReference type="RefSeq" id="WP_052221830.1">
    <property type="nucleotide sequence ID" value="NZ_LHUR01000027.1"/>
</dbReference>
<dbReference type="PANTHER" id="PTHR43451">
    <property type="entry name" value="ACETYLTRANSFERASE (GNAT) FAMILY PROTEIN"/>
    <property type="match status" value="1"/>
</dbReference>
<dbReference type="GO" id="GO:0016747">
    <property type="term" value="F:acyltransferase activity, transferring groups other than amino-acyl groups"/>
    <property type="evidence" value="ECO:0007669"/>
    <property type="project" value="InterPro"/>
</dbReference>
<feature type="domain" description="N-acetyltransferase" evidence="1">
    <location>
        <begin position="1"/>
        <end position="150"/>
    </location>
</feature>